<evidence type="ECO:0000313" key="1">
    <source>
        <dbReference type="EMBL" id="CAA9263272.1"/>
    </source>
</evidence>
<dbReference type="AlphaFoldDB" id="A0A6J4J057"/>
<name>A0A6J4J057_9BACT</name>
<proteinExistence type="predicted"/>
<protein>
    <submittedName>
        <fullName evidence="1">Uncharacterized protein</fullName>
    </submittedName>
</protein>
<gene>
    <name evidence="1" type="ORF">AVDCRST_MAG95-2396</name>
</gene>
<accession>A0A6J4J057</accession>
<organism evidence="1">
    <name type="scientific">uncultured Adhaeribacter sp</name>
    <dbReference type="NCBI Taxonomy" id="448109"/>
    <lineage>
        <taxon>Bacteria</taxon>
        <taxon>Pseudomonadati</taxon>
        <taxon>Bacteroidota</taxon>
        <taxon>Cytophagia</taxon>
        <taxon>Cytophagales</taxon>
        <taxon>Hymenobacteraceae</taxon>
        <taxon>Adhaeribacter</taxon>
        <taxon>environmental samples</taxon>
    </lineage>
</organism>
<sequence length="50" mass="5646">MAQIKQALSGFIRAYLPEKSGSIFLKPFFINLTLTQESGLPFNHKANYLT</sequence>
<dbReference type="EMBL" id="CADCTJ010000749">
    <property type="protein sequence ID" value="CAA9263272.1"/>
    <property type="molecule type" value="Genomic_DNA"/>
</dbReference>
<reference evidence="1" key="1">
    <citation type="submission" date="2020-02" db="EMBL/GenBank/DDBJ databases">
        <authorList>
            <person name="Meier V. D."/>
        </authorList>
    </citation>
    <scope>NUCLEOTIDE SEQUENCE</scope>
    <source>
        <strain evidence="1">AVDCRST_MAG95</strain>
    </source>
</reference>